<name>A0A916WDB1_9BACI</name>
<evidence type="ECO:0000259" key="6">
    <source>
        <dbReference type="Pfam" id="PF02826"/>
    </source>
</evidence>
<dbReference type="Proteomes" id="UP000613512">
    <property type="component" value="Unassembled WGS sequence"/>
</dbReference>
<dbReference type="FunFam" id="3.40.50.720:FF:000363">
    <property type="entry name" value="D-isomer specific 2-hydroxyacid dehydrogenase"/>
    <property type="match status" value="1"/>
</dbReference>
<dbReference type="SUPFAM" id="SSF52283">
    <property type="entry name" value="Formate/glycerate dehydrogenase catalytic domain-like"/>
    <property type="match status" value="1"/>
</dbReference>
<keyword evidence="3" id="KW-0520">NAD</keyword>
<evidence type="ECO:0000256" key="1">
    <source>
        <dbReference type="ARBA" id="ARBA00005854"/>
    </source>
</evidence>
<reference evidence="7" key="1">
    <citation type="journal article" date="2014" name="Int. J. Syst. Evol. Microbiol.">
        <title>Complete genome sequence of Corynebacterium casei LMG S-19264T (=DSM 44701T), isolated from a smear-ripened cheese.</title>
        <authorList>
            <consortium name="US DOE Joint Genome Institute (JGI-PGF)"/>
            <person name="Walter F."/>
            <person name="Albersmeier A."/>
            <person name="Kalinowski J."/>
            <person name="Ruckert C."/>
        </authorList>
    </citation>
    <scope>NUCLEOTIDE SEQUENCE</scope>
    <source>
        <strain evidence="7">CGMCC 1.12408</strain>
    </source>
</reference>
<comment type="caution">
    <text evidence="7">The sequence shown here is derived from an EMBL/GenBank/DDBJ whole genome shotgun (WGS) entry which is preliminary data.</text>
</comment>
<dbReference type="PANTHER" id="PTHR43333:SF1">
    <property type="entry name" value="D-ISOMER SPECIFIC 2-HYDROXYACID DEHYDROGENASE NAD-BINDING DOMAIN-CONTAINING PROTEIN"/>
    <property type="match status" value="1"/>
</dbReference>
<evidence type="ECO:0000313" key="7">
    <source>
        <dbReference type="EMBL" id="GGA89410.1"/>
    </source>
</evidence>
<dbReference type="GO" id="GO:0016616">
    <property type="term" value="F:oxidoreductase activity, acting on the CH-OH group of donors, NAD or NADP as acceptor"/>
    <property type="evidence" value="ECO:0007669"/>
    <property type="project" value="InterPro"/>
</dbReference>
<dbReference type="InterPro" id="IPR006139">
    <property type="entry name" value="D-isomer_2_OHA_DH_cat_dom"/>
</dbReference>
<dbReference type="Pfam" id="PF00389">
    <property type="entry name" value="2-Hacid_dh"/>
    <property type="match status" value="1"/>
</dbReference>
<dbReference type="Gene3D" id="3.40.50.720">
    <property type="entry name" value="NAD(P)-binding Rossmann-like Domain"/>
    <property type="match status" value="2"/>
</dbReference>
<evidence type="ECO:0000313" key="8">
    <source>
        <dbReference type="Proteomes" id="UP000613512"/>
    </source>
</evidence>
<keyword evidence="8" id="KW-1185">Reference proteome</keyword>
<dbReference type="RefSeq" id="WP_188385979.1">
    <property type="nucleotide sequence ID" value="NZ_BMEY01000024.1"/>
</dbReference>
<protein>
    <submittedName>
        <fullName evidence="7">Glycerate dehydrogenase</fullName>
    </submittedName>
</protein>
<dbReference type="InterPro" id="IPR006140">
    <property type="entry name" value="D-isomer_DH_NAD-bd"/>
</dbReference>
<reference evidence="7" key="2">
    <citation type="submission" date="2020-09" db="EMBL/GenBank/DDBJ databases">
        <authorList>
            <person name="Sun Q."/>
            <person name="Zhou Y."/>
        </authorList>
    </citation>
    <scope>NUCLEOTIDE SEQUENCE</scope>
    <source>
        <strain evidence="7">CGMCC 1.12408</strain>
    </source>
</reference>
<gene>
    <name evidence="7" type="ORF">GCM10008025_35060</name>
</gene>
<organism evidence="7 8">
    <name type="scientific">Ornithinibacillus halotolerans</name>
    <dbReference type="NCBI Taxonomy" id="1274357"/>
    <lineage>
        <taxon>Bacteria</taxon>
        <taxon>Bacillati</taxon>
        <taxon>Bacillota</taxon>
        <taxon>Bacilli</taxon>
        <taxon>Bacillales</taxon>
        <taxon>Bacillaceae</taxon>
        <taxon>Ornithinibacillus</taxon>
    </lineage>
</organism>
<evidence type="ECO:0000256" key="3">
    <source>
        <dbReference type="ARBA" id="ARBA00023027"/>
    </source>
</evidence>
<feature type="domain" description="D-isomer specific 2-hydroxyacid dehydrogenase NAD-binding" evidence="6">
    <location>
        <begin position="104"/>
        <end position="278"/>
    </location>
</feature>
<sequence>MVILFTAKLSEKHKEKLVALYSEVEFIFANDIQEAEKHLDKAEVVVTYGADLDEEKLSRATNLKWIMVLSAGVDQLPLKQIEERGIVVTNSSGIHKVQMAEYTISMLLQVYRQEQTFFESQKNHHWNNSVKIKEISEQTMLVLGTGAIGEEIARLGKAFRMKTIGISRSGNKVDYFDEVHKLDKLMEVLPQADFVVSVLPGTKETQYLLNKEHFKQMRNSAVFVNIGRGNLVKSEDILYAIQQEEIAHVILDVFEQEPLPEDHPFWNEPNITMTPHISGNSPKYMTRALAIFEENLNKYMNGDTNYINTIDPSRGY</sequence>
<dbReference type="CDD" id="cd05300">
    <property type="entry name" value="2-Hacid_dh_1"/>
    <property type="match status" value="1"/>
</dbReference>
<accession>A0A916WDB1</accession>
<dbReference type="PANTHER" id="PTHR43333">
    <property type="entry name" value="2-HACID_DH_C DOMAIN-CONTAINING PROTEIN"/>
    <property type="match status" value="1"/>
</dbReference>
<dbReference type="GO" id="GO:0051287">
    <property type="term" value="F:NAD binding"/>
    <property type="evidence" value="ECO:0007669"/>
    <property type="project" value="InterPro"/>
</dbReference>
<evidence type="ECO:0000259" key="5">
    <source>
        <dbReference type="Pfam" id="PF00389"/>
    </source>
</evidence>
<evidence type="ECO:0000256" key="2">
    <source>
        <dbReference type="ARBA" id="ARBA00023002"/>
    </source>
</evidence>
<feature type="domain" description="D-isomer specific 2-hydroxyacid dehydrogenase catalytic" evidence="5">
    <location>
        <begin position="4"/>
        <end position="304"/>
    </location>
</feature>
<dbReference type="SUPFAM" id="SSF51735">
    <property type="entry name" value="NAD(P)-binding Rossmann-fold domains"/>
    <property type="match status" value="1"/>
</dbReference>
<dbReference type="AlphaFoldDB" id="A0A916WDB1"/>
<proteinExistence type="inferred from homology"/>
<dbReference type="Pfam" id="PF02826">
    <property type="entry name" value="2-Hacid_dh_C"/>
    <property type="match status" value="1"/>
</dbReference>
<comment type="similarity">
    <text evidence="1 4">Belongs to the D-isomer specific 2-hydroxyacid dehydrogenase family.</text>
</comment>
<dbReference type="EMBL" id="BMEY01000024">
    <property type="protein sequence ID" value="GGA89410.1"/>
    <property type="molecule type" value="Genomic_DNA"/>
</dbReference>
<keyword evidence="2 4" id="KW-0560">Oxidoreductase</keyword>
<evidence type="ECO:0000256" key="4">
    <source>
        <dbReference type="RuleBase" id="RU003719"/>
    </source>
</evidence>
<dbReference type="InterPro" id="IPR036291">
    <property type="entry name" value="NAD(P)-bd_dom_sf"/>
</dbReference>